<comment type="caution">
    <text evidence="7">The sequence shown here is derived from an EMBL/GenBank/DDBJ whole genome shotgun (WGS) entry which is preliminary data.</text>
</comment>
<dbReference type="InterPro" id="IPR002893">
    <property type="entry name" value="Znf_MYND"/>
</dbReference>
<name>A0AAN6V4N2_9PEZI</name>
<evidence type="ECO:0000313" key="8">
    <source>
        <dbReference type="Proteomes" id="UP001302676"/>
    </source>
</evidence>
<reference evidence="7" key="2">
    <citation type="submission" date="2023-05" db="EMBL/GenBank/DDBJ databases">
        <authorList>
            <consortium name="Lawrence Berkeley National Laboratory"/>
            <person name="Steindorff A."/>
            <person name="Hensen N."/>
            <person name="Bonometti L."/>
            <person name="Westerberg I."/>
            <person name="Brannstrom I.O."/>
            <person name="Guillou S."/>
            <person name="Cros-Aarteil S."/>
            <person name="Calhoun S."/>
            <person name="Haridas S."/>
            <person name="Kuo A."/>
            <person name="Mondo S."/>
            <person name="Pangilinan J."/>
            <person name="Riley R."/>
            <person name="Labutti K."/>
            <person name="Andreopoulos B."/>
            <person name="Lipzen A."/>
            <person name="Chen C."/>
            <person name="Yanf M."/>
            <person name="Daum C."/>
            <person name="Ng V."/>
            <person name="Clum A."/>
            <person name="Ohm R."/>
            <person name="Martin F."/>
            <person name="Silar P."/>
            <person name="Natvig D."/>
            <person name="Lalanne C."/>
            <person name="Gautier V."/>
            <person name="Ament-Velasquez S.L."/>
            <person name="Kruys A."/>
            <person name="Hutchinson M.I."/>
            <person name="Powell A.J."/>
            <person name="Barry K."/>
            <person name="Miller A.N."/>
            <person name="Grigoriev I.V."/>
            <person name="Debuchy R."/>
            <person name="Gladieux P."/>
            <person name="Thoren M.H."/>
            <person name="Johannesson H."/>
        </authorList>
    </citation>
    <scope>NUCLEOTIDE SEQUENCE</scope>
    <source>
        <strain evidence="7">CBS 141.50</strain>
    </source>
</reference>
<dbReference type="PROSITE" id="PS01360">
    <property type="entry name" value="ZF_MYND_1"/>
    <property type="match status" value="1"/>
</dbReference>
<evidence type="ECO:0000313" key="7">
    <source>
        <dbReference type="EMBL" id="KAK4143431.1"/>
    </source>
</evidence>
<dbReference type="GO" id="GO:0000981">
    <property type="term" value="F:DNA-binding transcription factor activity, RNA polymerase II-specific"/>
    <property type="evidence" value="ECO:0007669"/>
    <property type="project" value="TreeGrafter"/>
</dbReference>
<reference evidence="7" key="1">
    <citation type="journal article" date="2023" name="Mol. Phylogenet. Evol.">
        <title>Genome-scale phylogeny and comparative genomics of the fungal order Sordariales.</title>
        <authorList>
            <person name="Hensen N."/>
            <person name="Bonometti L."/>
            <person name="Westerberg I."/>
            <person name="Brannstrom I.O."/>
            <person name="Guillou S."/>
            <person name="Cros-Aarteil S."/>
            <person name="Calhoun S."/>
            <person name="Haridas S."/>
            <person name="Kuo A."/>
            <person name="Mondo S."/>
            <person name="Pangilinan J."/>
            <person name="Riley R."/>
            <person name="LaButti K."/>
            <person name="Andreopoulos B."/>
            <person name="Lipzen A."/>
            <person name="Chen C."/>
            <person name="Yan M."/>
            <person name="Daum C."/>
            <person name="Ng V."/>
            <person name="Clum A."/>
            <person name="Steindorff A."/>
            <person name="Ohm R.A."/>
            <person name="Martin F."/>
            <person name="Silar P."/>
            <person name="Natvig D.O."/>
            <person name="Lalanne C."/>
            <person name="Gautier V."/>
            <person name="Ament-Velasquez S.L."/>
            <person name="Kruys A."/>
            <person name="Hutchinson M.I."/>
            <person name="Powell A.J."/>
            <person name="Barry K."/>
            <person name="Miller A.N."/>
            <person name="Grigoriev I.V."/>
            <person name="Debuchy R."/>
            <person name="Gladieux P."/>
            <person name="Hiltunen Thoren M."/>
            <person name="Johannesson H."/>
        </authorList>
    </citation>
    <scope>NUCLEOTIDE SEQUENCE</scope>
    <source>
        <strain evidence="7">CBS 141.50</strain>
    </source>
</reference>
<keyword evidence="3" id="KW-0862">Zinc</keyword>
<dbReference type="Pfam" id="PF01753">
    <property type="entry name" value="zf-MYND"/>
    <property type="match status" value="1"/>
</dbReference>
<dbReference type="GO" id="GO:0008270">
    <property type="term" value="F:zinc ion binding"/>
    <property type="evidence" value="ECO:0007669"/>
    <property type="project" value="UniProtKB-KW"/>
</dbReference>
<evidence type="ECO:0000256" key="4">
    <source>
        <dbReference type="PROSITE-ProRule" id="PRU00134"/>
    </source>
</evidence>
<sequence>MHTNWYVKVCPPFGPGRFTPGASLVEEFPHGVDADVLVLGSGDLRDVLYTAFADKGLPERKIDFTICDDNKYTIARNVLFLTLVLDKQLDITELWEIYYEIWIVQSDLKFVTDQLEKLADLSETQEAWRDSPYGATLRFSDDDILASLHEVWVGCTVTTTAEDAEDEVDLQELFGQSLYMSRRHHEKEKVVSKQDVSRSCAPLAADLADEMIYTTKLHWDKIHVQDKVDEASEGESRQPNPLFLFPMITAPNILQYPTNPLLSFHMATAEINQSLSSPPYLGGNPYPGLISNRTDMKWEYSALMQFKAWVKAFAEAAPRLTVRFSSADYFAFCHTIRLNLESGDLCAQHYRANTSFDLLVLSEAEYGAEGTAPRQFDVIDTSILAGQVSPLNLLVSASGLLKDKPSSTIYTTNYHRMGHEDDFKAILAGHTTELSILLGLAPLEYWTNARAMSPADQVLAVWTERATTAQGRETLFNFRIAWKLIKHIVGAGTGTVTVTPALGEHAIARLMLKVYRHMFGLAEVSPSVEKAETGTLLRTLAKYTPRMQNTATSFTALVDAVCDQAQADSQVVWGQLLLGLMNDPNWPNPMRRFALGLTDTEIHPSLRTFYLPAPSADRLTRTMSYPWDKWSARPEQLAITFTVPTRVWHPIRLHPGPIPLRERETSVAAFLGMPNPHPCIEKPLRCICEDIQVGFGTISETKGRGEEDFALTIEEESAGWGCDESMIVSFYLPTDMIERFQTSQYATVGIFAQPLRLTDKGYIALPGYEKPCYVLALNDRKKVFITKHRPNQESREVSEHSLRQTHKNNAAKKEGGKAGQEKPEPFAIGLRANFNDADSKIGTITARVDVTADPARRLLADGGLITLTQTSPFAFQLTLGTTERVACPVFFPAPVLKRGDWTHIARTSGYIELVAPLVDIPREWPPELDTFLLPTTAPSSSSRSSPPVTLTIHNLNLDVLPILSLAGKTPIRRSMATFTYLMFSPRERQLRDQLQALEDSGVQRPVAGAGAGAGAGARAACGNSPYSARLAFKENLYSMFMLATGLHGGQPTKLFALSNTSPARGMHILVIVSSVRLDVAGGGGAGCGGMVLDAAVLPITREMMEGVGTGEEKLRDSGMEEFLLLLRSLDCCTMLVGAEELVLWKKTLPALAERCRTWMHRDGDACEYVAAGGKVPVSVVEGEQVLCSCGQGQFPKDYLQLPGWDTTAARYATRVAISPVYASALVGELIDPALAEELAEDLVNSCRNCGKSALLVCEECRDVRYCSTACQMEDLGKHSLDCLDKRMMSMMETAQQLKKEAAEGGD</sequence>
<keyword evidence="2 4" id="KW-0863">Zinc-finger</keyword>
<dbReference type="EMBL" id="MU853586">
    <property type="protein sequence ID" value="KAK4143431.1"/>
    <property type="molecule type" value="Genomic_DNA"/>
</dbReference>
<protein>
    <recommendedName>
        <fullName evidence="6">MYND-type domain-containing protein</fullName>
    </recommendedName>
</protein>
<proteinExistence type="predicted"/>
<dbReference type="Gene3D" id="6.10.140.2220">
    <property type="match status" value="1"/>
</dbReference>
<evidence type="ECO:0000256" key="2">
    <source>
        <dbReference type="ARBA" id="ARBA00022771"/>
    </source>
</evidence>
<evidence type="ECO:0000256" key="5">
    <source>
        <dbReference type="SAM" id="MobiDB-lite"/>
    </source>
</evidence>
<dbReference type="GO" id="GO:0005634">
    <property type="term" value="C:nucleus"/>
    <property type="evidence" value="ECO:0007669"/>
    <property type="project" value="TreeGrafter"/>
</dbReference>
<dbReference type="RefSeq" id="XP_062636802.1">
    <property type="nucleotide sequence ID" value="XM_062777313.1"/>
</dbReference>
<dbReference type="Proteomes" id="UP001302676">
    <property type="component" value="Unassembled WGS sequence"/>
</dbReference>
<evidence type="ECO:0000256" key="3">
    <source>
        <dbReference type="ARBA" id="ARBA00022833"/>
    </source>
</evidence>
<keyword evidence="8" id="KW-1185">Reference proteome</keyword>
<evidence type="ECO:0000256" key="1">
    <source>
        <dbReference type="ARBA" id="ARBA00022723"/>
    </source>
</evidence>
<dbReference type="PROSITE" id="PS50865">
    <property type="entry name" value="ZF_MYND_2"/>
    <property type="match status" value="1"/>
</dbReference>
<evidence type="ECO:0000259" key="6">
    <source>
        <dbReference type="PROSITE" id="PS50865"/>
    </source>
</evidence>
<dbReference type="PANTHER" id="PTHR10237">
    <property type="entry name" value="DEFORMED EPIDERMAL AUTOREGULATORY FACTOR 1 HOMOLOG SUPPRESSIN"/>
    <property type="match status" value="1"/>
</dbReference>
<dbReference type="PANTHER" id="PTHR10237:SF15">
    <property type="entry name" value="LD37257P"/>
    <property type="match status" value="1"/>
</dbReference>
<dbReference type="InterPro" id="IPR027974">
    <property type="entry name" value="DUF4470"/>
</dbReference>
<accession>A0AAN6V4N2</accession>
<feature type="domain" description="MYND-type" evidence="6">
    <location>
        <begin position="1246"/>
        <end position="1282"/>
    </location>
</feature>
<dbReference type="InterPro" id="IPR024119">
    <property type="entry name" value="TF_DEAF-1"/>
</dbReference>
<feature type="region of interest" description="Disordered" evidence="5">
    <location>
        <begin position="789"/>
        <end position="822"/>
    </location>
</feature>
<feature type="compositionally biased region" description="Basic and acidic residues" evidence="5">
    <location>
        <begin position="811"/>
        <end position="822"/>
    </location>
</feature>
<keyword evidence="1" id="KW-0479">Metal-binding</keyword>
<dbReference type="GeneID" id="87813926"/>
<dbReference type="Pfam" id="PF14737">
    <property type="entry name" value="DUF4470"/>
    <property type="match status" value="1"/>
</dbReference>
<organism evidence="7 8">
    <name type="scientific">Dichotomopilus funicola</name>
    <dbReference type="NCBI Taxonomy" id="1934379"/>
    <lineage>
        <taxon>Eukaryota</taxon>
        <taxon>Fungi</taxon>
        <taxon>Dikarya</taxon>
        <taxon>Ascomycota</taxon>
        <taxon>Pezizomycotina</taxon>
        <taxon>Sordariomycetes</taxon>
        <taxon>Sordariomycetidae</taxon>
        <taxon>Sordariales</taxon>
        <taxon>Chaetomiaceae</taxon>
        <taxon>Dichotomopilus</taxon>
    </lineage>
</organism>
<feature type="compositionally biased region" description="Basic and acidic residues" evidence="5">
    <location>
        <begin position="790"/>
        <end position="802"/>
    </location>
</feature>
<gene>
    <name evidence="7" type="ORF">C8A04DRAFT_12355</name>
</gene>
<dbReference type="SUPFAM" id="SSF144232">
    <property type="entry name" value="HIT/MYND zinc finger-like"/>
    <property type="match status" value="1"/>
</dbReference>